<feature type="region of interest" description="Disordered" evidence="1">
    <location>
        <begin position="1"/>
        <end position="43"/>
    </location>
</feature>
<organism evidence="2 3">
    <name type="scientific">Kocuria subflava</name>
    <dbReference type="NCBI Taxonomy" id="1736139"/>
    <lineage>
        <taxon>Bacteria</taxon>
        <taxon>Bacillati</taxon>
        <taxon>Actinomycetota</taxon>
        <taxon>Actinomycetes</taxon>
        <taxon>Micrococcales</taxon>
        <taxon>Micrococcaceae</taxon>
        <taxon>Kocuria</taxon>
    </lineage>
</organism>
<dbReference type="InterPro" id="IPR023198">
    <property type="entry name" value="PGP-like_dom2"/>
</dbReference>
<dbReference type="SUPFAM" id="SSF56784">
    <property type="entry name" value="HAD-like"/>
    <property type="match status" value="1"/>
</dbReference>
<keyword evidence="3" id="KW-1185">Reference proteome</keyword>
<dbReference type="Gene3D" id="3.40.50.1000">
    <property type="entry name" value="HAD superfamily/HAD-like"/>
    <property type="match status" value="1"/>
</dbReference>
<dbReference type="AlphaFoldDB" id="A0A846TX59"/>
<dbReference type="SFLD" id="SFLDS00003">
    <property type="entry name" value="Haloacid_Dehalogenase"/>
    <property type="match status" value="1"/>
</dbReference>
<evidence type="ECO:0000313" key="2">
    <source>
        <dbReference type="EMBL" id="NKE09807.1"/>
    </source>
</evidence>
<evidence type="ECO:0000313" key="3">
    <source>
        <dbReference type="Proteomes" id="UP000521379"/>
    </source>
</evidence>
<comment type="caution">
    <text evidence="2">The sequence shown here is derived from an EMBL/GenBank/DDBJ whole genome shotgun (WGS) entry which is preliminary data.</text>
</comment>
<dbReference type="Pfam" id="PF00702">
    <property type="entry name" value="Hydrolase"/>
    <property type="match status" value="1"/>
</dbReference>
<dbReference type="RefSeq" id="WP_157980476.1">
    <property type="nucleotide sequence ID" value="NZ_JAAVUN010000012.1"/>
</dbReference>
<dbReference type="Proteomes" id="UP000521379">
    <property type="component" value="Unassembled WGS sequence"/>
</dbReference>
<dbReference type="InterPro" id="IPR023214">
    <property type="entry name" value="HAD_sf"/>
</dbReference>
<dbReference type="PANTHER" id="PTHR18901">
    <property type="entry name" value="2-DEOXYGLUCOSE-6-PHOSPHATE PHOSPHATASE 2"/>
    <property type="match status" value="1"/>
</dbReference>
<dbReference type="CDD" id="cd07505">
    <property type="entry name" value="HAD_BPGM-like"/>
    <property type="match status" value="1"/>
</dbReference>
<dbReference type="Gene3D" id="1.10.150.240">
    <property type="entry name" value="Putative phosphatase, domain 2"/>
    <property type="match status" value="1"/>
</dbReference>
<protein>
    <submittedName>
        <fullName evidence="2">HAD family phosphatase</fullName>
    </submittedName>
</protein>
<gene>
    <name evidence="2" type="ORF">GTW58_07625</name>
</gene>
<reference evidence="2 3" key="1">
    <citation type="submission" date="2020-02" db="EMBL/GenBank/DDBJ databases">
        <authorList>
            <person name="Sun Q."/>
        </authorList>
    </citation>
    <scope>NUCLEOTIDE SEQUENCE [LARGE SCALE GENOMIC DNA]</scope>
    <source>
        <strain evidence="2 3">YIM 13062</strain>
    </source>
</reference>
<accession>A0A846TX59</accession>
<feature type="compositionally biased region" description="Basic and acidic residues" evidence="1">
    <location>
        <begin position="1"/>
        <end position="20"/>
    </location>
</feature>
<proteinExistence type="predicted"/>
<name>A0A846TX59_9MICC</name>
<sequence>MDSRTQDPHHQNRSADDRRGAVTNQGRTGAEQDPAVNSGPPDAVLWDMDGTLVDTEVHWFAAEADLMAQHGAPWTHQDSLDMVGSNEADMVAAMQGRGLDLSAQEIVEGLNTRVRDGISRDLPLRPGALDLLVACRQAEIPTALVTNSDSVLAGAVLEELNRPARHRGWSGGQLFDIRVTGDLGLPGKPAPAPYTFAARRLSALARERGHGPLNIERMVAIEDSPTGVRSAVAAGATTVAVVNLAPLENNGATVVLDSLDGVTVQDLMGWMEGHAAR</sequence>
<evidence type="ECO:0000256" key="1">
    <source>
        <dbReference type="SAM" id="MobiDB-lite"/>
    </source>
</evidence>
<dbReference type="EMBL" id="JAAVUN010000012">
    <property type="protein sequence ID" value="NKE09807.1"/>
    <property type="molecule type" value="Genomic_DNA"/>
</dbReference>
<dbReference type="InterPro" id="IPR036412">
    <property type="entry name" value="HAD-like_sf"/>
</dbReference>
<dbReference type="SFLD" id="SFLDG01129">
    <property type="entry name" value="C1.5:_HAD__Beta-PGM__Phosphata"/>
    <property type="match status" value="1"/>
</dbReference>
<dbReference type="PANTHER" id="PTHR18901:SF38">
    <property type="entry name" value="PSEUDOURIDINE-5'-PHOSPHATASE"/>
    <property type="match status" value="1"/>
</dbReference>